<organism evidence="2 3">
    <name type="scientific">Candidatus Magasanikbacteria bacterium GW2011_GWA2_42_32</name>
    <dbReference type="NCBI Taxonomy" id="1619039"/>
    <lineage>
        <taxon>Bacteria</taxon>
        <taxon>Candidatus Magasanikiibacteriota</taxon>
    </lineage>
</organism>
<dbReference type="Proteomes" id="UP000034837">
    <property type="component" value="Unassembled WGS sequence"/>
</dbReference>
<dbReference type="PATRIC" id="fig|1619039.3.peg.513"/>
<dbReference type="EMBL" id="LCDO01000003">
    <property type="protein sequence ID" value="KKS57150.1"/>
    <property type="molecule type" value="Genomic_DNA"/>
</dbReference>
<feature type="transmembrane region" description="Helical" evidence="1">
    <location>
        <begin position="207"/>
        <end position="237"/>
    </location>
</feature>
<evidence type="ECO:0000313" key="2">
    <source>
        <dbReference type="EMBL" id="KKS57150.1"/>
    </source>
</evidence>
<sequence>MKRQEWIFISIISGLLIIITAVPYLYGWLMTPPNYSFLGNGFFNSHDNHVYYAYIEQVKAGHFLLKDVFTSETQKPFLNIFWLLAGLLASFFHLGPIFTLHFLRIILIPLFVIIAYKFALLAYENDAKKELKIRLAILFLFFTAGFGGLICLFNKNFSSPLEVWWPEAYAFLSSYFSPHFIASWTLLLLSFYFLIKGLKENSYKKICYAGLFGLFLIQFHTFYLALIAPVSLIFLIYSKNLIKDAVKKIILYNLFFVPAVAYYFFMIASDEVMGQRLFNNLMLTPNSPTKIILAFGLIIPLAIIAFLNLLKEKNNLAKIFLNIWFISVPFLILSKLPFERRLIEGWQFPAIILAVDSIFLIKNKFAPFKKISALIFNRLTFFLIFIFPLIFIYFILFNVYYNPGERQFYLPNEVKDSLVWLKNKGTYDDIVLSSTYTGLAAAFMADKTVFIGHGFETLDSRKKMKQMAWFFQTNTEDDLKKEMLKNWNIKYLIFGPYEKALNSIYEPDQKKYLTKIYSQKGVEIYQTAN</sequence>
<keyword evidence="1" id="KW-0472">Membrane</keyword>
<evidence type="ECO:0000313" key="3">
    <source>
        <dbReference type="Proteomes" id="UP000034837"/>
    </source>
</evidence>
<name>A0A0G1A7Y6_9BACT</name>
<keyword evidence="1" id="KW-1133">Transmembrane helix</keyword>
<feature type="transmembrane region" description="Helical" evidence="1">
    <location>
        <begin position="381"/>
        <end position="401"/>
    </location>
</feature>
<feature type="transmembrane region" description="Helical" evidence="1">
    <location>
        <begin position="135"/>
        <end position="155"/>
    </location>
</feature>
<feature type="transmembrane region" description="Helical" evidence="1">
    <location>
        <begin position="101"/>
        <end position="123"/>
    </location>
</feature>
<proteinExistence type="predicted"/>
<feature type="transmembrane region" description="Helical" evidence="1">
    <location>
        <begin position="249"/>
        <end position="268"/>
    </location>
</feature>
<evidence type="ECO:0000256" key="1">
    <source>
        <dbReference type="SAM" id="Phobius"/>
    </source>
</evidence>
<feature type="transmembrane region" description="Helical" evidence="1">
    <location>
        <begin position="77"/>
        <end position="95"/>
    </location>
</feature>
<reference evidence="2 3" key="1">
    <citation type="journal article" date="2015" name="Nature">
        <title>rRNA introns, odd ribosomes, and small enigmatic genomes across a large radiation of phyla.</title>
        <authorList>
            <person name="Brown C.T."/>
            <person name="Hug L.A."/>
            <person name="Thomas B.C."/>
            <person name="Sharon I."/>
            <person name="Castelle C.J."/>
            <person name="Singh A."/>
            <person name="Wilkins M.J."/>
            <person name="Williams K.H."/>
            <person name="Banfield J.F."/>
        </authorList>
    </citation>
    <scope>NUCLEOTIDE SEQUENCE [LARGE SCALE GENOMIC DNA]</scope>
</reference>
<dbReference type="AlphaFoldDB" id="A0A0G1A7Y6"/>
<feature type="transmembrane region" description="Helical" evidence="1">
    <location>
        <begin position="175"/>
        <end position="195"/>
    </location>
</feature>
<feature type="transmembrane region" description="Helical" evidence="1">
    <location>
        <begin position="345"/>
        <end position="361"/>
    </location>
</feature>
<keyword evidence="1" id="KW-0812">Transmembrane</keyword>
<protein>
    <recommendedName>
        <fullName evidence="4">Glycosyltransferase RgtA/B/C/D-like domain-containing protein</fullName>
    </recommendedName>
</protein>
<feature type="transmembrane region" description="Helical" evidence="1">
    <location>
        <begin position="289"/>
        <end position="310"/>
    </location>
</feature>
<feature type="transmembrane region" description="Helical" evidence="1">
    <location>
        <begin position="7"/>
        <end position="29"/>
    </location>
</feature>
<feature type="transmembrane region" description="Helical" evidence="1">
    <location>
        <begin position="316"/>
        <end position="333"/>
    </location>
</feature>
<comment type="caution">
    <text evidence="2">The sequence shown here is derived from an EMBL/GenBank/DDBJ whole genome shotgun (WGS) entry which is preliminary data.</text>
</comment>
<accession>A0A0G1A7Y6</accession>
<evidence type="ECO:0008006" key="4">
    <source>
        <dbReference type="Google" id="ProtNLM"/>
    </source>
</evidence>
<gene>
    <name evidence="2" type="ORF">UV20_C0003G0092</name>
</gene>